<keyword evidence="7" id="KW-0812">Transmembrane</keyword>
<keyword evidence="6" id="KW-0902">Two-component regulatory system</keyword>
<keyword evidence="10" id="KW-1185">Reference proteome</keyword>
<evidence type="ECO:0000256" key="2">
    <source>
        <dbReference type="ARBA" id="ARBA00012438"/>
    </source>
</evidence>
<dbReference type="PANTHER" id="PTHR43711">
    <property type="entry name" value="TWO-COMPONENT HISTIDINE KINASE"/>
    <property type="match status" value="1"/>
</dbReference>
<dbReference type="InterPro" id="IPR036097">
    <property type="entry name" value="HisK_dim/P_sf"/>
</dbReference>
<comment type="catalytic activity">
    <reaction evidence="1">
        <text>ATP + protein L-histidine = ADP + protein N-phospho-L-histidine.</text>
        <dbReference type="EC" id="2.7.13.3"/>
    </reaction>
</comment>
<gene>
    <name evidence="9" type="ORF">rosag_22400</name>
</gene>
<dbReference type="RefSeq" id="WP_284350188.1">
    <property type="nucleotide sequence ID" value="NZ_BRXS01000003.1"/>
</dbReference>
<organism evidence="9 10">
    <name type="scientific">Roseisolibacter agri</name>
    <dbReference type="NCBI Taxonomy" id="2014610"/>
    <lineage>
        <taxon>Bacteria</taxon>
        <taxon>Pseudomonadati</taxon>
        <taxon>Gemmatimonadota</taxon>
        <taxon>Gemmatimonadia</taxon>
        <taxon>Gemmatimonadales</taxon>
        <taxon>Gemmatimonadaceae</taxon>
        <taxon>Roseisolibacter</taxon>
    </lineage>
</organism>
<name>A0AA37Q8L5_9BACT</name>
<dbReference type="InterPro" id="IPR005467">
    <property type="entry name" value="His_kinase_dom"/>
</dbReference>
<dbReference type="Proteomes" id="UP001161325">
    <property type="component" value="Unassembled WGS sequence"/>
</dbReference>
<evidence type="ECO:0000256" key="5">
    <source>
        <dbReference type="ARBA" id="ARBA00022777"/>
    </source>
</evidence>
<dbReference type="PROSITE" id="PS50109">
    <property type="entry name" value="HIS_KIN"/>
    <property type="match status" value="1"/>
</dbReference>
<keyword evidence="7" id="KW-1133">Transmembrane helix</keyword>
<dbReference type="CDD" id="cd00082">
    <property type="entry name" value="HisKA"/>
    <property type="match status" value="1"/>
</dbReference>
<dbReference type="EMBL" id="BRXS01000003">
    <property type="protein sequence ID" value="GLC25727.1"/>
    <property type="molecule type" value="Genomic_DNA"/>
</dbReference>
<protein>
    <recommendedName>
        <fullName evidence="2">histidine kinase</fullName>
        <ecNumber evidence="2">2.7.13.3</ecNumber>
    </recommendedName>
</protein>
<dbReference type="GO" id="GO:0000155">
    <property type="term" value="F:phosphorelay sensor kinase activity"/>
    <property type="evidence" value="ECO:0007669"/>
    <property type="project" value="InterPro"/>
</dbReference>
<dbReference type="Gene3D" id="1.10.287.130">
    <property type="match status" value="1"/>
</dbReference>
<evidence type="ECO:0000313" key="9">
    <source>
        <dbReference type="EMBL" id="GLC25727.1"/>
    </source>
</evidence>
<comment type="caution">
    <text evidence="9">The sequence shown here is derived from an EMBL/GenBank/DDBJ whole genome shotgun (WGS) entry which is preliminary data.</text>
</comment>
<evidence type="ECO:0000256" key="4">
    <source>
        <dbReference type="ARBA" id="ARBA00022679"/>
    </source>
</evidence>
<evidence type="ECO:0000256" key="3">
    <source>
        <dbReference type="ARBA" id="ARBA00022553"/>
    </source>
</evidence>
<reference evidence="9" key="1">
    <citation type="submission" date="2022-08" db="EMBL/GenBank/DDBJ databases">
        <title>Draft genome sequencing of Roseisolibacter agri AW1220.</title>
        <authorList>
            <person name="Tobiishi Y."/>
            <person name="Tonouchi A."/>
        </authorList>
    </citation>
    <scope>NUCLEOTIDE SEQUENCE</scope>
    <source>
        <strain evidence="9">AW1220</strain>
    </source>
</reference>
<sequence length="602" mass="66270">MSPPARRGPLARARRRVAAVLASRRRDLLFVAAIATTVLLVGVAMLSIRNRWQDERAAMQRALVEEMSDVGGMMMEGFHAQRQAMELTLMAPVHGLVSAPGDPPFGLDRFARYTAEHLAGMEMQGDPRHGVFRIALDEPWPTAASLQATGALRDPALASAILAHLAARRDSLRAPLAMISHKRLTFRGEPVGLLFARERTTDGRVRAVLGVTYSPAHWYAHIGRSLYEKTALLPPSFYGVDWTSVQWATRDREGRPRRDTFGRTDKRHNRILNIRVTQRNGNVVFRTPGATGDPTHERYHSFAIPYDGPRVDVWMSRAHGDRLVTAAVPIGAEQWLIAGIAVLGAMFVAATILELRRQHALAEERRNFVAAVSHELRTPLAHMVLLSETMLGPAAQTSEQRRRWLHVIHRESMRLARLVDNVLLHARGEHHELPLERRWVDACDVVDEVVGHMGAAAAARGAQLCGVTPARCSVYVDPDALRQILLNLLDNAIKYGPDGQTVTVTLNAPTVADPVLRLTVDDQGRGVPARDRRRVWSPFVRLEDRAGSTGGSGLGLSVVRDLARRHGGRVEILDAPGGGARLLLTLPQDDVADDAPLRLASG</sequence>
<dbReference type="AlphaFoldDB" id="A0AA37Q8L5"/>
<dbReference type="InterPro" id="IPR050736">
    <property type="entry name" value="Sensor_HK_Regulatory"/>
</dbReference>
<dbReference type="PRINTS" id="PR00344">
    <property type="entry name" value="BCTRLSENSOR"/>
</dbReference>
<feature type="transmembrane region" description="Helical" evidence="7">
    <location>
        <begin position="28"/>
        <end position="48"/>
    </location>
</feature>
<accession>A0AA37Q8L5</accession>
<evidence type="ECO:0000256" key="1">
    <source>
        <dbReference type="ARBA" id="ARBA00000085"/>
    </source>
</evidence>
<evidence type="ECO:0000259" key="8">
    <source>
        <dbReference type="PROSITE" id="PS50109"/>
    </source>
</evidence>
<dbReference type="InterPro" id="IPR003594">
    <property type="entry name" value="HATPase_dom"/>
</dbReference>
<evidence type="ECO:0000313" key="10">
    <source>
        <dbReference type="Proteomes" id="UP001161325"/>
    </source>
</evidence>
<dbReference type="Gene3D" id="3.30.565.10">
    <property type="entry name" value="Histidine kinase-like ATPase, C-terminal domain"/>
    <property type="match status" value="1"/>
</dbReference>
<dbReference type="CDD" id="cd00075">
    <property type="entry name" value="HATPase"/>
    <property type="match status" value="1"/>
</dbReference>
<feature type="domain" description="Histidine kinase" evidence="8">
    <location>
        <begin position="371"/>
        <end position="590"/>
    </location>
</feature>
<keyword evidence="4" id="KW-0808">Transferase</keyword>
<dbReference type="SUPFAM" id="SSF55874">
    <property type="entry name" value="ATPase domain of HSP90 chaperone/DNA topoisomerase II/histidine kinase"/>
    <property type="match status" value="1"/>
</dbReference>
<keyword evidence="3" id="KW-0597">Phosphoprotein</keyword>
<keyword evidence="7" id="KW-0472">Membrane</keyword>
<dbReference type="Pfam" id="PF02518">
    <property type="entry name" value="HATPase_c"/>
    <property type="match status" value="1"/>
</dbReference>
<dbReference type="SUPFAM" id="SSF47384">
    <property type="entry name" value="Homodimeric domain of signal transducing histidine kinase"/>
    <property type="match status" value="1"/>
</dbReference>
<dbReference type="SMART" id="SM00387">
    <property type="entry name" value="HATPase_c"/>
    <property type="match status" value="1"/>
</dbReference>
<evidence type="ECO:0000256" key="6">
    <source>
        <dbReference type="ARBA" id="ARBA00023012"/>
    </source>
</evidence>
<dbReference type="PANTHER" id="PTHR43711:SF1">
    <property type="entry name" value="HISTIDINE KINASE 1"/>
    <property type="match status" value="1"/>
</dbReference>
<dbReference type="InterPro" id="IPR036890">
    <property type="entry name" value="HATPase_C_sf"/>
</dbReference>
<proteinExistence type="predicted"/>
<dbReference type="EC" id="2.7.13.3" evidence="2"/>
<dbReference type="SMART" id="SM00388">
    <property type="entry name" value="HisKA"/>
    <property type="match status" value="1"/>
</dbReference>
<dbReference type="InterPro" id="IPR003661">
    <property type="entry name" value="HisK_dim/P_dom"/>
</dbReference>
<dbReference type="Pfam" id="PF00512">
    <property type="entry name" value="HisKA"/>
    <property type="match status" value="1"/>
</dbReference>
<keyword evidence="5" id="KW-0418">Kinase</keyword>
<evidence type="ECO:0000256" key="7">
    <source>
        <dbReference type="SAM" id="Phobius"/>
    </source>
</evidence>
<dbReference type="InterPro" id="IPR004358">
    <property type="entry name" value="Sig_transdc_His_kin-like_C"/>
</dbReference>